<dbReference type="SUPFAM" id="SSF160467">
    <property type="entry name" value="PH0987 N-terminal domain-like"/>
    <property type="match status" value="1"/>
</dbReference>
<evidence type="ECO:0000259" key="4">
    <source>
        <dbReference type="SMART" id="SM00796"/>
    </source>
</evidence>
<accession>A0ABX5IQY9</accession>
<sequence>MEFKFINEQSIMIYFNNHIEAETFQKVQQVEQYIKLQNNPAIIEIVPSYRAILLYIDTNQSDIKKIVSELELDKLDLTQFNNEASHHKTVHIPVLYGGEYGQDLEEVANYNKISTDAVVQMHTNNTYLIYMLGFMPGFPFLGGLNEKLHTPRRQDPRTRIPAGSVGIANNQTGLYPKESPGGWQIIGRTPLNVFDIHREVMCLYAAGDYIKFYSITEETYHEIVEEQRHNNFNIDKWVEN</sequence>
<organism evidence="5 6">
    <name type="scientific">Staphylococcus succinus</name>
    <dbReference type="NCBI Taxonomy" id="61015"/>
    <lineage>
        <taxon>Bacteria</taxon>
        <taxon>Bacillati</taxon>
        <taxon>Bacillota</taxon>
        <taxon>Bacilli</taxon>
        <taxon>Bacillales</taxon>
        <taxon>Staphylococcaceae</taxon>
        <taxon>Staphylococcus</taxon>
    </lineage>
</organism>
<dbReference type="EMBL" id="PZFR01000003">
    <property type="protein sequence ID" value="PTI70613.1"/>
    <property type="molecule type" value="Genomic_DNA"/>
</dbReference>
<dbReference type="InterPro" id="IPR003833">
    <property type="entry name" value="CT_C_D"/>
</dbReference>
<reference evidence="5 6" key="1">
    <citation type="journal article" date="2016" name="Front. Microbiol.">
        <title>Comprehensive Phylogenetic Analysis of Bovine Non-aureus Staphylococci Species Based on Whole-Genome Sequencing.</title>
        <authorList>
            <person name="Naushad S."/>
            <person name="Barkema H.W."/>
            <person name="Luby C."/>
            <person name="Condas L.A."/>
            <person name="Nobrega D.B."/>
            <person name="Carson D.A."/>
            <person name="De Buck J."/>
        </authorList>
    </citation>
    <scope>NUCLEOTIDE SEQUENCE [LARGE SCALE GENOMIC DNA]</scope>
    <source>
        <strain evidence="5 6">SNUC 1084</strain>
    </source>
</reference>
<feature type="domain" description="Carboxyltransferase" evidence="4">
    <location>
        <begin position="1"/>
        <end position="204"/>
    </location>
</feature>
<dbReference type="SMART" id="SM00796">
    <property type="entry name" value="AHS1"/>
    <property type="match status" value="1"/>
</dbReference>
<evidence type="ECO:0000313" key="6">
    <source>
        <dbReference type="Proteomes" id="UP000240859"/>
    </source>
</evidence>
<keyword evidence="1" id="KW-0547">Nucleotide-binding</keyword>
<keyword evidence="2 5" id="KW-0378">Hydrolase</keyword>
<evidence type="ECO:0000256" key="1">
    <source>
        <dbReference type="ARBA" id="ARBA00022741"/>
    </source>
</evidence>
<keyword evidence="3" id="KW-0067">ATP-binding</keyword>
<dbReference type="SUPFAM" id="SSF50891">
    <property type="entry name" value="Cyclophilin-like"/>
    <property type="match status" value="1"/>
</dbReference>
<dbReference type="RefSeq" id="WP_107600371.1">
    <property type="nucleotide sequence ID" value="NZ_CP195802.1"/>
</dbReference>
<comment type="caution">
    <text evidence="5">The sequence shown here is derived from an EMBL/GenBank/DDBJ whole genome shotgun (WGS) entry which is preliminary data.</text>
</comment>
<keyword evidence="6" id="KW-1185">Reference proteome</keyword>
<dbReference type="NCBIfam" id="TIGR00370">
    <property type="entry name" value="5-oxoprolinase subunit PxpB"/>
    <property type="match status" value="1"/>
</dbReference>
<evidence type="ECO:0000313" key="5">
    <source>
        <dbReference type="EMBL" id="PTI70613.1"/>
    </source>
</evidence>
<dbReference type="InterPro" id="IPR010016">
    <property type="entry name" value="PxpB"/>
</dbReference>
<proteinExistence type="predicted"/>
<dbReference type="GO" id="GO:0016787">
    <property type="term" value="F:hydrolase activity"/>
    <property type="evidence" value="ECO:0007669"/>
    <property type="project" value="UniProtKB-KW"/>
</dbReference>
<gene>
    <name evidence="5" type="ORF">BU057_01190</name>
</gene>
<protein>
    <submittedName>
        <fullName evidence="5">Allophanate hydrolase</fullName>
    </submittedName>
</protein>
<dbReference type="Proteomes" id="UP000240859">
    <property type="component" value="Unassembled WGS sequence"/>
</dbReference>
<dbReference type="PANTHER" id="PTHR34698:SF2">
    <property type="entry name" value="5-OXOPROLINASE SUBUNIT B"/>
    <property type="match status" value="1"/>
</dbReference>
<dbReference type="Pfam" id="PF02682">
    <property type="entry name" value="CT_C_D"/>
    <property type="match status" value="1"/>
</dbReference>
<evidence type="ECO:0000256" key="3">
    <source>
        <dbReference type="ARBA" id="ARBA00022840"/>
    </source>
</evidence>
<name>A0ABX5IQY9_9STAP</name>
<dbReference type="InterPro" id="IPR029000">
    <property type="entry name" value="Cyclophilin-like_dom_sf"/>
</dbReference>
<dbReference type="PANTHER" id="PTHR34698">
    <property type="entry name" value="5-OXOPROLINASE SUBUNIT B"/>
    <property type="match status" value="1"/>
</dbReference>
<dbReference type="Gene3D" id="3.30.1360.40">
    <property type="match status" value="1"/>
</dbReference>
<evidence type="ECO:0000256" key="2">
    <source>
        <dbReference type="ARBA" id="ARBA00022801"/>
    </source>
</evidence>
<dbReference type="Gene3D" id="2.40.100.10">
    <property type="entry name" value="Cyclophilin-like"/>
    <property type="match status" value="1"/>
</dbReference>